<gene>
    <name evidence="2" type="ORF">ERS852429_01982</name>
</gene>
<dbReference type="AlphaFoldDB" id="A0A173U8H5"/>
<proteinExistence type="predicted"/>
<evidence type="ECO:0008006" key="4">
    <source>
        <dbReference type="Google" id="ProtNLM"/>
    </source>
</evidence>
<evidence type="ECO:0000256" key="1">
    <source>
        <dbReference type="SAM" id="SignalP"/>
    </source>
</evidence>
<dbReference type="Proteomes" id="UP000095591">
    <property type="component" value="Unassembled WGS sequence"/>
</dbReference>
<feature type="chain" id="PRO_5008012867" description="Capsule assembly Wzi family protein" evidence="1">
    <location>
        <begin position="23"/>
        <end position="495"/>
    </location>
</feature>
<evidence type="ECO:0000313" key="2">
    <source>
        <dbReference type="EMBL" id="CUN11134.1"/>
    </source>
</evidence>
<dbReference type="InterPro" id="IPR038636">
    <property type="entry name" value="Wzi_sf"/>
</dbReference>
<protein>
    <recommendedName>
        <fullName evidence="4">Capsule assembly Wzi family protein</fullName>
    </recommendedName>
</protein>
<dbReference type="EMBL" id="CYXP01000004">
    <property type="protein sequence ID" value="CUN11134.1"/>
    <property type="molecule type" value="Genomic_DNA"/>
</dbReference>
<feature type="signal peptide" evidence="1">
    <location>
        <begin position="1"/>
        <end position="22"/>
    </location>
</feature>
<dbReference type="RefSeq" id="WP_057319312.1">
    <property type="nucleotide sequence ID" value="NZ_CYXP01000004.1"/>
</dbReference>
<name>A0A173U8H5_PARDI</name>
<keyword evidence="1" id="KW-0732">Signal</keyword>
<evidence type="ECO:0000313" key="3">
    <source>
        <dbReference type="Proteomes" id="UP000095591"/>
    </source>
</evidence>
<reference evidence="2 3" key="1">
    <citation type="submission" date="2015-09" db="EMBL/GenBank/DDBJ databases">
        <authorList>
            <consortium name="Pathogen Informatics"/>
        </authorList>
    </citation>
    <scope>NUCLEOTIDE SEQUENCE [LARGE SCALE GENOMIC DNA]</scope>
    <source>
        <strain evidence="2 3">2789STDY5608872</strain>
    </source>
</reference>
<dbReference type="Gene3D" id="2.40.160.130">
    <property type="entry name" value="Capsule assembly protein Wzi"/>
    <property type="match status" value="1"/>
</dbReference>
<organism evidence="2 3">
    <name type="scientific">Parabacteroides distasonis</name>
    <dbReference type="NCBI Taxonomy" id="823"/>
    <lineage>
        <taxon>Bacteria</taxon>
        <taxon>Pseudomonadati</taxon>
        <taxon>Bacteroidota</taxon>
        <taxon>Bacteroidia</taxon>
        <taxon>Bacteroidales</taxon>
        <taxon>Tannerellaceae</taxon>
        <taxon>Parabacteroides</taxon>
    </lineage>
</organism>
<sequence length="495" mass="55108">MKSVRSIFIGLTCLGMATASFAQEEETTPEATTYKAEIFGSVASGDNAPFWMVSNRYGIVPLEANNGYLNAGVFHNQTFGKVFRWGAGLDVVAAVPRHRNFFIQQIYAELGYKCLLLSVGSKERYNSLWDRWLSSGDIVQSANARPIPEVNISIPEFTVVPLTKGWMQVKGDFAVGRSFDKDYLANFTNNKQTYVDNVLWHHKSLFVQIKDTRNDFPLSGVIGVQHWAQWGGTSTNPKIGKQPQSIKDLIRVICGSEGGGDATVSDQINVLGNHYGSYDFKLAFTQPNWQVSAYYQHFFEDKSGMIFVNNTDGLWGGQLDLPKFPWLRKVVVEYLVTRDQSGQFHFIDFDHDLHPGVGGGGDDYYNNGEYTTGASYFNRAIGSPLITSPEYNEAGSLGFKNNRVRDWHFGAEGAISSQVSYRVLVTVMNSWGRHATPFLSKKRGASGLLDISYQHPRLSGWEFTGSLAADAGSMFGDNFGFSLKVAKRGILKSWK</sequence>
<dbReference type="InterPro" id="IPR026950">
    <property type="entry name" value="Caps_assemb_Wzi"/>
</dbReference>
<dbReference type="Pfam" id="PF14052">
    <property type="entry name" value="Caps_assemb_Wzi"/>
    <property type="match status" value="1"/>
</dbReference>
<accession>A0A173U8H5</accession>